<proteinExistence type="predicted"/>
<dbReference type="AlphaFoldDB" id="A0A679J7E8"/>
<dbReference type="SUPFAM" id="SSF75304">
    <property type="entry name" value="Amidase signature (AS) enzymes"/>
    <property type="match status" value="1"/>
</dbReference>
<evidence type="ECO:0000313" key="2">
    <source>
        <dbReference type="EMBL" id="CAA2104560.1"/>
    </source>
</evidence>
<name>A0A679J7E8_VARPD</name>
<dbReference type="InterPro" id="IPR023631">
    <property type="entry name" value="Amidase_dom"/>
</dbReference>
<dbReference type="RefSeq" id="WP_339090443.1">
    <property type="nucleotide sequence ID" value="NZ_LR743507.1"/>
</dbReference>
<dbReference type="InterPro" id="IPR000120">
    <property type="entry name" value="Amidase"/>
</dbReference>
<dbReference type="Pfam" id="PF01425">
    <property type="entry name" value="Amidase"/>
    <property type="match status" value="1"/>
</dbReference>
<reference evidence="2" key="1">
    <citation type="submission" date="2019-12" db="EMBL/GenBank/DDBJ databases">
        <authorList>
            <person name="Cremers G."/>
        </authorList>
    </citation>
    <scope>NUCLEOTIDE SEQUENCE</scope>
    <source>
        <strain evidence="2">Vvax</strain>
    </source>
</reference>
<feature type="domain" description="Amidase" evidence="1">
    <location>
        <begin position="38"/>
        <end position="428"/>
    </location>
</feature>
<accession>A0A679J7E8</accession>
<gene>
    <name evidence="2" type="primary">atzE_2</name>
    <name evidence="2" type="ORF">VVAX_02830</name>
</gene>
<dbReference type="PANTHER" id="PTHR11895">
    <property type="entry name" value="TRANSAMIDASE"/>
    <property type="match status" value="1"/>
</dbReference>
<sequence>MNDLHATRLTLLAGGSDASTEMEHSIGIAQSPACAQVFIRTMFDEARQAAARSHADSRLSGLAFTAKDLFDIEGQPTPAGSAVLAHAPAAKADATAVARLRAAGGVLTGRTNMTEFAFSGVGVNPHHGTPANASDTATPRIPGGSSSGAAISVATGAAFIGLGSDTGGSIRIPAALNGIVGFKSTARLVPADGALPLSTTLDTVCAMTRSVRDAITAHEILAARRVTAGNAPLAAYRLAVVGNVFLDGIEPAVSTAFERTLKTLRAAGAVIEEIELPQLAELATINATGGFSAAESHAWHRLLLERSGAGYDPRVAQRIIRGATMKSHEYIDLINARRDWIVRVEEAISRFDALLSPTVPITAPSIASVAPGAERDDEFFRVNGLLLRNPSIVNMLDGCAISLPCHADGELPVGLMLWHAAMHDDAVLAVALQTERSLQKQ</sequence>
<dbReference type="NCBIfam" id="NF005460">
    <property type="entry name" value="PRK07056.1"/>
    <property type="match status" value="1"/>
</dbReference>
<dbReference type="InterPro" id="IPR036928">
    <property type="entry name" value="AS_sf"/>
</dbReference>
<dbReference type="EC" id="3.5.1.84" evidence="2"/>
<organism evidence="2">
    <name type="scientific">Variovorax paradoxus</name>
    <dbReference type="NCBI Taxonomy" id="34073"/>
    <lineage>
        <taxon>Bacteria</taxon>
        <taxon>Pseudomonadati</taxon>
        <taxon>Pseudomonadota</taxon>
        <taxon>Betaproteobacteria</taxon>
        <taxon>Burkholderiales</taxon>
        <taxon>Comamonadaceae</taxon>
        <taxon>Variovorax</taxon>
    </lineage>
</organism>
<keyword evidence="2" id="KW-0378">Hydrolase</keyword>
<dbReference type="EMBL" id="LR743507">
    <property type="protein sequence ID" value="CAA2104560.1"/>
    <property type="molecule type" value="Genomic_DNA"/>
</dbReference>
<dbReference type="PANTHER" id="PTHR11895:SF176">
    <property type="entry name" value="AMIDASE AMID-RELATED"/>
    <property type="match status" value="1"/>
</dbReference>
<protein>
    <submittedName>
        <fullName evidence="2">Biuret hydrolase</fullName>
        <ecNumber evidence="2">3.5.1.84</ecNumber>
    </submittedName>
</protein>
<dbReference type="Gene3D" id="3.90.1300.10">
    <property type="entry name" value="Amidase signature (AS) domain"/>
    <property type="match status" value="1"/>
</dbReference>
<dbReference type="GO" id="GO:0018750">
    <property type="term" value="F:biuret amidohydrolase activity"/>
    <property type="evidence" value="ECO:0007669"/>
    <property type="project" value="UniProtKB-EC"/>
</dbReference>
<evidence type="ECO:0000259" key="1">
    <source>
        <dbReference type="Pfam" id="PF01425"/>
    </source>
</evidence>